<organism evidence="3 4">
    <name type="scientific">Massilia horti</name>
    <dbReference type="NCBI Taxonomy" id="2562153"/>
    <lineage>
        <taxon>Bacteria</taxon>
        <taxon>Pseudomonadati</taxon>
        <taxon>Pseudomonadota</taxon>
        <taxon>Betaproteobacteria</taxon>
        <taxon>Burkholderiales</taxon>
        <taxon>Oxalobacteraceae</taxon>
        <taxon>Telluria group</taxon>
        <taxon>Massilia</taxon>
    </lineage>
</organism>
<evidence type="ECO:0000256" key="1">
    <source>
        <dbReference type="SAM" id="MobiDB-lite"/>
    </source>
</evidence>
<accession>A0A4Y9T7I2</accession>
<proteinExistence type="predicted"/>
<dbReference type="InterPro" id="IPR024447">
    <property type="entry name" value="YXWGXW_rpt"/>
</dbReference>
<keyword evidence="4" id="KW-1185">Reference proteome</keyword>
<reference evidence="3 4" key="1">
    <citation type="submission" date="2019-03" db="EMBL/GenBank/DDBJ databases">
        <title>Draft genome of Massilia hortus sp. nov., a novel bacterial species of the Oxalobacteraceae family.</title>
        <authorList>
            <person name="Peta V."/>
            <person name="Raths R."/>
            <person name="Bucking H."/>
        </authorList>
    </citation>
    <scope>NUCLEOTIDE SEQUENCE [LARGE SCALE GENOMIC DNA]</scope>
    <source>
        <strain evidence="3 4">ONC3</strain>
    </source>
</reference>
<dbReference type="AlphaFoldDB" id="A0A4Y9T7I2"/>
<protein>
    <recommendedName>
        <fullName evidence="5">YXWGXW repeat-containing protein</fullName>
    </recommendedName>
</protein>
<name>A0A4Y9T7I2_9BURK</name>
<gene>
    <name evidence="3" type="ORF">E4O92_03350</name>
</gene>
<feature type="signal peptide" evidence="2">
    <location>
        <begin position="1"/>
        <end position="25"/>
    </location>
</feature>
<comment type="caution">
    <text evidence="3">The sequence shown here is derived from an EMBL/GenBank/DDBJ whole genome shotgun (WGS) entry which is preliminary data.</text>
</comment>
<dbReference type="Pfam" id="PF12779">
    <property type="entry name" value="WXXGXW"/>
    <property type="match status" value="2"/>
</dbReference>
<feature type="chain" id="PRO_5021220130" description="YXWGXW repeat-containing protein" evidence="2">
    <location>
        <begin position="26"/>
        <end position="134"/>
    </location>
</feature>
<dbReference type="RefSeq" id="WP_135188338.1">
    <property type="nucleotide sequence ID" value="NZ_SPUM01000023.1"/>
</dbReference>
<evidence type="ECO:0008006" key="5">
    <source>
        <dbReference type="Google" id="ProtNLM"/>
    </source>
</evidence>
<evidence type="ECO:0000313" key="3">
    <source>
        <dbReference type="EMBL" id="TFW34611.1"/>
    </source>
</evidence>
<dbReference type="EMBL" id="SPUM01000023">
    <property type="protein sequence ID" value="TFW34611.1"/>
    <property type="molecule type" value="Genomic_DNA"/>
</dbReference>
<dbReference type="OrthoDB" id="121499at2"/>
<dbReference type="Proteomes" id="UP000297258">
    <property type="component" value="Unassembled WGS sequence"/>
</dbReference>
<evidence type="ECO:0000313" key="4">
    <source>
        <dbReference type="Proteomes" id="UP000297258"/>
    </source>
</evidence>
<feature type="region of interest" description="Disordered" evidence="1">
    <location>
        <begin position="97"/>
        <end position="134"/>
    </location>
</feature>
<keyword evidence="2" id="KW-0732">Signal</keyword>
<sequence length="134" mass="15242">MRRIICCAVALVVGAGAMIPFPAVAQVFVGAGPPPPRFEVVPPPRPDAIWVPGYWDWNGYNYVWVGGYWVAQQPGYVYVPPVWTQERNGWRFNHGGWERHEGERHEGERHEGERHEFAGRPEHGHDGERHGGRP</sequence>
<evidence type="ECO:0000256" key="2">
    <source>
        <dbReference type="SAM" id="SignalP"/>
    </source>
</evidence>